<protein>
    <submittedName>
        <fullName evidence="1">Uncharacterized protein</fullName>
    </submittedName>
</protein>
<reference evidence="1 2" key="1">
    <citation type="submission" date="2018-03" db="EMBL/GenBank/DDBJ databases">
        <title>Ahniella affigens gen. nov., sp. nov., a gammaproteobacterium isolated from sandy soil near a stream.</title>
        <authorList>
            <person name="Ko Y."/>
            <person name="Kim J.-H."/>
        </authorList>
    </citation>
    <scope>NUCLEOTIDE SEQUENCE [LARGE SCALE GENOMIC DNA]</scope>
    <source>
        <strain evidence="1 2">D13</strain>
    </source>
</reference>
<dbReference type="Proteomes" id="UP000241074">
    <property type="component" value="Chromosome"/>
</dbReference>
<evidence type="ECO:0000313" key="1">
    <source>
        <dbReference type="EMBL" id="AVP97439.1"/>
    </source>
</evidence>
<proteinExistence type="predicted"/>
<dbReference type="AlphaFoldDB" id="A0A2P1PRG6"/>
<accession>A0A2P1PRG6</accession>
<organism evidence="1 2">
    <name type="scientific">Ahniella affigens</name>
    <dbReference type="NCBI Taxonomy" id="2021234"/>
    <lineage>
        <taxon>Bacteria</taxon>
        <taxon>Pseudomonadati</taxon>
        <taxon>Pseudomonadota</taxon>
        <taxon>Gammaproteobacteria</taxon>
        <taxon>Lysobacterales</taxon>
        <taxon>Rhodanobacteraceae</taxon>
        <taxon>Ahniella</taxon>
    </lineage>
</organism>
<reference evidence="1 2" key="2">
    <citation type="submission" date="2018-03" db="EMBL/GenBank/DDBJ databases">
        <authorList>
            <person name="Keele B.F."/>
        </authorList>
    </citation>
    <scope>NUCLEOTIDE SEQUENCE [LARGE SCALE GENOMIC DNA]</scope>
    <source>
        <strain evidence="1 2">D13</strain>
    </source>
</reference>
<dbReference type="EMBL" id="CP027860">
    <property type="protein sequence ID" value="AVP97439.1"/>
    <property type="molecule type" value="Genomic_DNA"/>
</dbReference>
<sequence>MKQTKLPCLSPSNGLTRCVRKTCMVALAGILLAAPVLAQQISSYLIASGGGTSRSPGGCRVLDGSIGQPVIGTSTGGQFRVQAGYWAGPGSKGRDSLFNGNFEECN</sequence>
<gene>
    <name evidence="1" type="ORF">C7S18_09625</name>
</gene>
<evidence type="ECO:0000313" key="2">
    <source>
        <dbReference type="Proteomes" id="UP000241074"/>
    </source>
</evidence>
<name>A0A2P1PRG6_9GAMM</name>
<dbReference type="KEGG" id="xba:C7S18_09625"/>
<keyword evidence="2" id="KW-1185">Reference proteome</keyword>